<dbReference type="PANTHER" id="PTHR22945">
    <property type="entry name" value="SERPENTINE RECEPTOR, CLASS D DELTA"/>
    <property type="match status" value="1"/>
</dbReference>
<keyword evidence="1" id="KW-1133">Transmembrane helix</keyword>
<sequence length="85" mass="9728">SDSEGHKMIYRSLTAQMLLPVGYVAASCLWLLDFTGILSSFHALVSPLINMYYIPPYRRYIKSLFSGRQIEPTYANDFTQQSESK</sequence>
<proteinExistence type="predicted"/>
<gene>
    <name evidence="2" type="ORF">PENTCL1PPCAC_15802</name>
</gene>
<organism evidence="2 3">
    <name type="scientific">Pristionchus entomophagus</name>
    <dbReference type="NCBI Taxonomy" id="358040"/>
    <lineage>
        <taxon>Eukaryota</taxon>
        <taxon>Metazoa</taxon>
        <taxon>Ecdysozoa</taxon>
        <taxon>Nematoda</taxon>
        <taxon>Chromadorea</taxon>
        <taxon>Rhabditida</taxon>
        <taxon>Rhabditina</taxon>
        <taxon>Diplogasteromorpha</taxon>
        <taxon>Diplogasteroidea</taxon>
        <taxon>Neodiplogasteridae</taxon>
        <taxon>Pristionchus</taxon>
    </lineage>
</organism>
<protein>
    <recommendedName>
        <fullName evidence="4">G protein-coupled receptor</fullName>
    </recommendedName>
</protein>
<dbReference type="AlphaFoldDB" id="A0AAV5TH51"/>
<evidence type="ECO:0000256" key="1">
    <source>
        <dbReference type="SAM" id="Phobius"/>
    </source>
</evidence>
<feature type="non-terminal residue" evidence="2">
    <location>
        <position position="85"/>
    </location>
</feature>
<dbReference type="Proteomes" id="UP001432027">
    <property type="component" value="Unassembled WGS sequence"/>
</dbReference>
<reference evidence="2" key="1">
    <citation type="submission" date="2023-10" db="EMBL/GenBank/DDBJ databases">
        <title>Genome assembly of Pristionchus species.</title>
        <authorList>
            <person name="Yoshida K."/>
            <person name="Sommer R.J."/>
        </authorList>
    </citation>
    <scope>NUCLEOTIDE SEQUENCE</scope>
    <source>
        <strain evidence="2">RS0144</strain>
    </source>
</reference>
<name>A0AAV5TH51_9BILA</name>
<dbReference type="PANTHER" id="PTHR22945:SF40">
    <property type="entry name" value="SERPENTINE RECEPTOR, CLASS D (DELTA)-RELATED"/>
    <property type="match status" value="1"/>
</dbReference>
<feature type="transmembrane region" description="Helical" evidence="1">
    <location>
        <begin position="12"/>
        <end position="32"/>
    </location>
</feature>
<feature type="non-terminal residue" evidence="2">
    <location>
        <position position="1"/>
    </location>
</feature>
<accession>A0AAV5TH51</accession>
<keyword evidence="3" id="KW-1185">Reference proteome</keyword>
<evidence type="ECO:0000313" key="2">
    <source>
        <dbReference type="EMBL" id="GMS93627.1"/>
    </source>
</evidence>
<evidence type="ECO:0000313" key="3">
    <source>
        <dbReference type="Proteomes" id="UP001432027"/>
    </source>
</evidence>
<keyword evidence="1" id="KW-0812">Transmembrane</keyword>
<dbReference type="InterPro" id="IPR050920">
    <property type="entry name" value="Nematode_rcpt-like_delta"/>
</dbReference>
<evidence type="ECO:0008006" key="4">
    <source>
        <dbReference type="Google" id="ProtNLM"/>
    </source>
</evidence>
<keyword evidence="1" id="KW-0472">Membrane</keyword>
<dbReference type="EMBL" id="BTSX01000004">
    <property type="protein sequence ID" value="GMS93627.1"/>
    <property type="molecule type" value="Genomic_DNA"/>
</dbReference>
<comment type="caution">
    <text evidence="2">The sequence shown here is derived from an EMBL/GenBank/DDBJ whole genome shotgun (WGS) entry which is preliminary data.</text>
</comment>